<dbReference type="GO" id="GO:0012505">
    <property type="term" value="C:endomembrane system"/>
    <property type="evidence" value="ECO:0000318"/>
    <property type="project" value="GO_Central"/>
</dbReference>
<evidence type="ECO:0000256" key="4">
    <source>
        <dbReference type="ARBA" id="ARBA00022927"/>
    </source>
</evidence>
<dbReference type="SUPFAM" id="SSF47661">
    <property type="entry name" value="t-snare proteins"/>
    <property type="match status" value="1"/>
</dbReference>
<reference evidence="13 14" key="1">
    <citation type="journal article" date="2004" name="Science">
        <title>The genome of the diatom Thalassiosira pseudonana: ecology, evolution, and metabolism.</title>
        <authorList>
            <person name="Armbrust E.V."/>
            <person name="Berges J.A."/>
            <person name="Bowler C."/>
            <person name="Green B.R."/>
            <person name="Martinez D."/>
            <person name="Putnam N.H."/>
            <person name="Zhou S."/>
            <person name="Allen A.E."/>
            <person name="Apt K.E."/>
            <person name="Bechner M."/>
            <person name="Brzezinski M.A."/>
            <person name="Chaal B.K."/>
            <person name="Chiovitti A."/>
            <person name="Davis A.K."/>
            <person name="Demarest M.S."/>
            <person name="Detter J.C."/>
            <person name="Glavina T."/>
            <person name="Goodstein D."/>
            <person name="Hadi M.Z."/>
            <person name="Hellsten U."/>
            <person name="Hildebrand M."/>
            <person name="Jenkins B.D."/>
            <person name="Jurka J."/>
            <person name="Kapitonov V.V."/>
            <person name="Kroger N."/>
            <person name="Lau W.W."/>
            <person name="Lane T.W."/>
            <person name="Larimer F.W."/>
            <person name="Lippmeier J.C."/>
            <person name="Lucas S."/>
            <person name="Medina M."/>
            <person name="Montsant A."/>
            <person name="Obornik M."/>
            <person name="Parker M.S."/>
            <person name="Palenik B."/>
            <person name="Pazour G.J."/>
            <person name="Richardson P.M."/>
            <person name="Rynearson T.A."/>
            <person name="Saito M.A."/>
            <person name="Schwartz D.C."/>
            <person name="Thamatrakoln K."/>
            <person name="Valentin K."/>
            <person name="Vardi A."/>
            <person name="Wilkerson F.P."/>
            <person name="Rokhsar D.S."/>
        </authorList>
    </citation>
    <scope>NUCLEOTIDE SEQUENCE [LARGE SCALE GENOMIC DNA]</scope>
    <source>
        <strain evidence="13 14">CCMP1335</strain>
    </source>
</reference>
<dbReference type="GO" id="GO:0006886">
    <property type="term" value="P:intracellular protein transport"/>
    <property type="evidence" value="ECO:0000318"/>
    <property type="project" value="GO_Central"/>
</dbReference>
<name>B8CAY9_THAPS</name>
<dbReference type="Gene3D" id="1.20.58.90">
    <property type="match status" value="1"/>
</dbReference>
<evidence type="ECO:0000256" key="2">
    <source>
        <dbReference type="ARBA" id="ARBA00022448"/>
    </source>
</evidence>
<feature type="coiled-coil region" evidence="9">
    <location>
        <begin position="199"/>
        <end position="226"/>
    </location>
</feature>
<evidence type="ECO:0000256" key="10">
    <source>
        <dbReference type="SAM" id="MobiDB-lite"/>
    </source>
</evidence>
<keyword evidence="2" id="KW-0813">Transport</keyword>
<feature type="transmembrane region" description="Helical" evidence="11">
    <location>
        <begin position="398"/>
        <end position="417"/>
    </location>
</feature>
<feature type="compositionally biased region" description="Low complexity" evidence="10">
    <location>
        <begin position="44"/>
        <end position="55"/>
    </location>
</feature>
<dbReference type="PaxDb" id="35128-Thaps24585"/>
<gene>
    <name evidence="13" type="ORF">THAPSDRAFT_24585</name>
</gene>
<comment type="subcellular location">
    <subcellularLocation>
        <location evidence="8">Golgi apparatus</location>
        <location evidence="8">trans-Golgi network membrane</location>
        <topology evidence="8">Single-pass type IV membrane protein</topology>
    </subcellularLocation>
</comment>
<keyword evidence="3 11" id="KW-0812">Transmembrane</keyword>
<dbReference type="InterPro" id="IPR000727">
    <property type="entry name" value="T_SNARE_dom"/>
</dbReference>
<dbReference type="KEGG" id="tps:THAPSDRAFT_24585"/>
<dbReference type="FunFam" id="1.20.58.90:FF:000004">
    <property type="entry name" value="Syntaxin 10"/>
    <property type="match status" value="1"/>
</dbReference>
<keyword evidence="14" id="KW-1185">Reference proteome</keyword>
<dbReference type="GO" id="GO:0006906">
    <property type="term" value="P:vesicle fusion"/>
    <property type="evidence" value="ECO:0000318"/>
    <property type="project" value="GO_Central"/>
</dbReference>
<feature type="region of interest" description="Disordered" evidence="10">
    <location>
        <begin position="119"/>
        <end position="148"/>
    </location>
</feature>
<evidence type="ECO:0000313" key="14">
    <source>
        <dbReference type="Proteomes" id="UP000001449"/>
    </source>
</evidence>
<keyword evidence="4" id="KW-0653">Protein transport</keyword>
<dbReference type="CDD" id="cd15841">
    <property type="entry name" value="SNARE_Qc"/>
    <property type="match status" value="1"/>
</dbReference>
<keyword evidence="7 11" id="KW-0472">Membrane</keyword>
<keyword evidence="6" id="KW-0333">Golgi apparatus</keyword>
<dbReference type="RefSeq" id="XP_002293488.1">
    <property type="nucleotide sequence ID" value="XM_002293452.1"/>
</dbReference>
<dbReference type="GeneID" id="7450554"/>
<dbReference type="EMBL" id="CM000648">
    <property type="protein sequence ID" value="EED89224.1"/>
    <property type="molecule type" value="Genomic_DNA"/>
</dbReference>
<feature type="domain" description="T-SNARE coiled-coil homology" evidence="12">
    <location>
        <begin position="327"/>
        <end position="389"/>
    </location>
</feature>
<evidence type="ECO:0000256" key="7">
    <source>
        <dbReference type="ARBA" id="ARBA00023136"/>
    </source>
</evidence>
<evidence type="ECO:0000256" key="11">
    <source>
        <dbReference type="SAM" id="Phobius"/>
    </source>
</evidence>
<dbReference type="InterPro" id="IPR015260">
    <property type="entry name" value="Syntaxin-6/10/61_N"/>
</dbReference>
<proteinExistence type="inferred from homology"/>
<evidence type="ECO:0000256" key="5">
    <source>
        <dbReference type="ARBA" id="ARBA00022989"/>
    </source>
</evidence>
<feature type="coiled-coil region" evidence="9">
    <location>
        <begin position="358"/>
        <end position="385"/>
    </location>
</feature>
<evidence type="ECO:0000256" key="6">
    <source>
        <dbReference type="ARBA" id="ARBA00023034"/>
    </source>
</evidence>
<keyword evidence="9" id="KW-0175">Coiled coil</keyword>
<reference evidence="13 14" key="2">
    <citation type="journal article" date="2008" name="Nature">
        <title>The Phaeodactylum genome reveals the evolutionary history of diatom genomes.</title>
        <authorList>
            <person name="Bowler C."/>
            <person name="Allen A.E."/>
            <person name="Badger J.H."/>
            <person name="Grimwood J."/>
            <person name="Jabbari K."/>
            <person name="Kuo A."/>
            <person name="Maheswari U."/>
            <person name="Martens C."/>
            <person name="Maumus F."/>
            <person name="Otillar R.P."/>
            <person name="Rayko E."/>
            <person name="Salamov A."/>
            <person name="Vandepoele K."/>
            <person name="Beszteri B."/>
            <person name="Gruber A."/>
            <person name="Heijde M."/>
            <person name="Katinka M."/>
            <person name="Mock T."/>
            <person name="Valentin K."/>
            <person name="Verret F."/>
            <person name="Berges J.A."/>
            <person name="Brownlee C."/>
            <person name="Cadoret J.P."/>
            <person name="Chiovitti A."/>
            <person name="Choi C.J."/>
            <person name="Coesel S."/>
            <person name="De Martino A."/>
            <person name="Detter J.C."/>
            <person name="Durkin C."/>
            <person name="Falciatore A."/>
            <person name="Fournet J."/>
            <person name="Haruta M."/>
            <person name="Huysman M.J."/>
            <person name="Jenkins B.D."/>
            <person name="Jiroutova K."/>
            <person name="Jorgensen R.E."/>
            <person name="Joubert Y."/>
            <person name="Kaplan A."/>
            <person name="Kroger N."/>
            <person name="Kroth P.G."/>
            <person name="La Roche J."/>
            <person name="Lindquist E."/>
            <person name="Lommer M."/>
            <person name="Martin-Jezequel V."/>
            <person name="Lopez P.J."/>
            <person name="Lucas S."/>
            <person name="Mangogna M."/>
            <person name="McGinnis K."/>
            <person name="Medlin L.K."/>
            <person name="Montsant A."/>
            <person name="Oudot-Le Secq M.P."/>
            <person name="Napoli C."/>
            <person name="Obornik M."/>
            <person name="Parker M.S."/>
            <person name="Petit J.L."/>
            <person name="Porcel B.M."/>
            <person name="Poulsen N."/>
            <person name="Robison M."/>
            <person name="Rychlewski L."/>
            <person name="Rynearson T.A."/>
            <person name="Schmutz J."/>
            <person name="Shapiro H."/>
            <person name="Siaut M."/>
            <person name="Stanley M."/>
            <person name="Sussman M.R."/>
            <person name="Taylor A.R."/>
            <person name="Vardi A."/>
            <person name="von Dassow P."/>
            <person name="Vyverman W."/>
            <person name="Willis A."/>
            <person name="Wyrwicz L.S."/>
            <person name="Rokhsar D.S."/>
            <person name="Weissenbach J."/>
            <person name="Armbrust E.V."/>
            <person name="Green B.R."/>
            <person name="Van de Peer Y."/>
            <person name="Grigoriev I.V."/>
        </authorList>
    </citation>
    <scope>NUCLEOTIDE SEQUENCE [LARGE SCALE GENOMIC DNA]</scope>
    <source>
        <strain evidence="13 14">CCMP1335</strain>
    </source>
</reference>
<comment type="similarity">
    <text evidence="1">Belongs to the syntaxin family.</text>
</comment>
<dbReference type="STRING" id="35128.B8CAY9"/>
<dbReference type="Gene3D" id="1.20.5.110">
    <property type="match status" value="1"/>
</dbReference>
<dbReference type="GO" id="GO:0005484">
    <property type="term" value="F:SNAP receptor activity"/>
    <property type="evidence" value="ECO:0000318"/>
    <property type="project" value="GO_Central"/>
</dbReference>
<dbReference type="Pfam" id="PF09177">
    <property type="entry name" value="STX6_10_61_N"/>
    <property type="match status" value="1"/>
</dbReference>
<dbReference type="SUPFAM" id="SSF58038">
    <property type="entry name" value="SNARE fusion complex"/>
    <property type="match status" value="1"/>
</dbReference>
<feature type="region of interest" description="Disordered" evidence="10">
    <location>
        <begin position="273"/>
        <end position="300"/>
    </location>
</feature>
<dbReference type="AlphaFoldDB" id="B8CAY9"/>
<dbReference type="GO" id="GO:0048193">
    <property type="term" value="P:Golgi vesicle transport"/>
    <property type="evidence" value="ECO:0007669"/>
    <property type="project" value="InterPro"/>
</dbReference>
<dbReference type="GO" id="GO:0005794">
    <property type="term" value="C:Golgi apparatus"/>
    <property type="evidence" value="ECO:0007669"/>
    <property type="project" value="UniProtKB-SubCell"/>
</dbReference>
<organism evidence="13 14">
    <name type="scientific">Thalassiosira pseudonana</name>
    <name type="common">Marine diatom</name>
    <name type="synonym">Cyclotella nana</name>
    <dbReference type="NCBI Taxonomy" id="35128"/>
    <lineage>
        <taxon>Eukaryota</taxon>
        <taxon>Sar</taxon>
        <taxon>Stramenopiles</taxon>
        <taxon>Ochrophyta</taxon>
        <taxon>Bacillariophyta</taxon>
        <taxon>Coscinodiscophyceae</taxon>
        <taxon>Thalassiosirophycidae</taxon>
        <taxon>Thalassiosirales</taxon>
        <taxon>Thalassiosiraceae</taxon>
        <taxon>Thalassiosira</taxon>
    </lineage>
</organism>
<dbReference type="GO" id="GO:0000149">
    <property type="term" value="F:SNARE binding"/>
    <property type="evidence" value="ECO:0000318"/>
    <property type="project" value="GO_Central"/>
</dbReference>
<evidence type="ECO:0000256" key="3">
    <source>
        <dbReference type="ARBA" id="ARBA00022692"/>
    </source>
</evidence>
<dbReference type="GO" id="GO:0031201">
    <property type="term" value="C:SNARE complex"/>
    <property type="evidence" value="ECO:0000318"/>
    <property type="project" value="GO_Central"/>
</dbReference>
<evidence type="ECO:0000256" key="8">
    <source>
        <dbReference type="ARBA" id="ARBA00037801"/>
    </source>
</evidence>
<evidence type="ECO:0000256" key="9">
    <source>
        <dbReference type="SAM" id="Coils"/>
    </source>
</evidence>
<dbReference type="SMART" id="SM00397">
    <property type="entry name" value="t_SNARE"/>
    <property type="match status" value="1"/>
</dbReference>
<feature type="region of interest" description="Disordered" evidence="10">
    <location>
        <begin position="1"/>
        <end position="91"/>
    </location>
</feature>
<dbReference type="InParanoid" id="B8CAY9"/>
<dbReference type="eggNOG" id="KOG3202">
    <property type="taxonomic scope" value="Eukaryota"/>
</dbReference>
<dbReference type="OMA" id="QMRIVRS"/>
<dbReference type="PANTHER" id="PTHR12791">
    <property type="entry name" value="GOLGI SNARE BET1-RELATED"/>
    <property type="match status" value="1"/>
</dbReference>
<evidence type="ECO:0000259" key="12">
    <source>
        <dbReference type="PROSITE" id="PS50192"/>
    </source>
</evidence>
<keyword evidence="5 11" id="KW-1133">Transmembrane helix</keyword>
<evidence type="ECO:0000313" key="13">
    <source>
        <dbReference type="EMBL" id="EED89224.1"/>
    </source>
</evidence>
<feature type="compositionally biased region" description="Low complexity" evidence="10">
    <location>
        <begin position="125"/>
        <end position="148"/>
    </location>
</feature>
<dbReference type="FunFam" id="1.20.5.110:FF:000072">
    <property type="entry name" value="Syntaxin, t-snare coiled-coil domain family"/>
    <property type="match status" value="1"/>
</dbReference>
<dbReference type="InterPro" id="IPR010989">
    <property type="entry name" value="SNARE"/>
</dbReference>
<protein>
    <submittedName>
        <fullName evidence="13">Syntaxin, t-snare coiled-coil domain family</fullName>
    </submittedName>
</protein>
<dbReference type="PROSITE" id="PS50192">
    <property type="entry name" value="T_SNARE"/>
    <property type="match status" value="1"/>
</dbReference>
<dbReference type="HOGENOM" id="CLU_054492_0_0_1"/>
<sequence length="418" mass="45354">MSEYNKLSDNGHSNGGGGGFSSSQQQHDDDSSLQQRSNNPLIPSTMSSASSISSKLSRKSRKVSGGELGVPLTLGDDNSNYDIDGGSGSIVGDEDAYSRVSRFSIGSSQYDTDEVGSFVGGGIMSSPPSSSPTSTSFPPASSFSPTTTQSYIAEDDPFYMFRGDLVKKLLLVEGELDRYLTVVRTTDTATNTHAIKETKKQLKRCIKNAESTLSDLETTVRVVETKRDKFPHISNNEISSRRNFVSDVQMRIVRSKEAMNGEEVKGKLLKDERALTERRRGNKGKGVLKGGRDGSGLSRQNTINSNEALLSSSSAAAAAEEGRSETILMMQQQDDTLDDLNQAVVRVGHMADTIHEEIGSQNNMLKSLEEDLADAEEQLGVVMGRLAKLLKTKNKCQLGLIVVLTLVVLVLFFLVLYT</sequence>
<accession>B8CAY9</accession>
<dbReference type="Proteomes" id="UP000001449">
    <property type="component" value="Chromosome 13"/>
</dbReference>
<dbReference type="GO" id="GO:0048278">
    <property type="term" value="P:vesicle docking"/>
    <property type="evidence" value="ECO:0000318"/>
    <property type="project" value="GO_Central"/>
</dbReference>
<evidence type="ECO:0000256" key="1">
    <source>
        <dbReference type="ARBA" id="ARBA00009063"/>
    </source>
</evidence>